<dbReference type="Proteomes" id="UP001235269">
    <property type="component" value="Unassembled WGS sequence"/>
</dbReference>
<feature type="transmembrane region" description="Helical" evidence="1">
    <location>
        <begin position="283"/>
        <end position="302"/>
    </location>
</feature>
<sequence>MKRLDVLDGMRGYFLVFMMLNHLIFTGGYLLVEINHRQFTFVEDAQGFVFMSGLLVGMVYGRKMIKSGYDSARERIWARAFELYRYAMGIILIVLAARFVLPGATAIWQDWLGVTHLNDPLRLGSIATFLFQPTFMDILPQYIVYMIFAPGLIWLCISGRWATVAIGSLIVWMAGQLGLHRMITYPIDGLLSQSESEGIRASFNLLGWQIVFFSGLIAGSLTATRQIEWQKVFSPENTLLVKAAAAVLLFFLPLRILTAHGWLPDFVLQKFGSMEVRADFGPVYLLNFASLAFVIAWLLIAGPRHDSALIRRIAGGINSVFSLSFLQLIGRHSLHVYVWHVLIVFAVKYIDGRIGPFSEASKTLIAVFCVSLLAIPAIYRERETYFTPAPEPKKVPVPATAKATAPTGRAVPGKL</sequence>
<evidence type="ECO:0000313" key="3">
    <source>
        <dbReference type="Proteomes" id="UP001235269"/>
    </source>
</evidence>
<dbReference type="PANTHER" id="PTHR38592">
    <property type="entry name" value="BLL4819 PROTEIN"/>
    <property type="match status" value="1"/>
</dbReference>
<proteinExistence type="predicted"/>
<reference evidence="2 3" key="1">
    <citation type="submission" date="2023-07" db="EMBL/GenBank/DDBJ databases">
        <title>Genomic Encyclopedia of Type Strains, Phase IV (KMG-IV): sequencing the most valuable type-strain genomes for metagenomic binning, comparative biology and taxonomic classification.</title>
        <authorList>
            <person name="Goeker M."/>
        </authorList>
    </citation>
    <scope>NUCLEOTIDE SEQUENCE [LARGE SCALE GENOMIC DNA]</scope>
    <source>
        <strain evidence="2 3">DSM 100301</strain>
    </source>
</reference>
<feature type="transmembrane region" description="Helical" evidence="1">
    <location>
        <begin position="164"/>
        <end position="183"/>
    </location>
</feature>
<dbReference type="InterPro" id="IPR014550">
    <property type="entry name" value="UCP028704_OpgC"/>
</dbReference>
<dbReference type="PANTHER" id="PTHR38592:SF3">
    <property type="entry name" value="BLL4819 PROTEIN"/>
    <property type="match status" value="1"/>
</dbReference>
<dbReference type="RefSeq" id="WP_307156747.1">
    <property type="nucleotide sequence ID" value="NZ_JAUSWH010000002.1"/>
</dbReference>
<feature type="transmembrane region" description="Helical" evidence="1">
    <location>
        <begin position="138"/>
        <end position="157"/>
    </location>
</feature>
<comment type="caution">
    <text evidence="2">The sequence shown here is derived from an EMBL/GenBank/DDBJ whole genome shotgun (WGS) entry which is preliminary data.</text>
</comment>
<organism evidence="2 3">
    <name type="scientific">Rhizobium paknamense</name>
    <dbReference type="NCBI Taxonomy" id="1206817"/>
    <lineage>
        <taxon>Bacteria</taxon>
        <taxon>Pseudomonadati</taxon>
        <taxon>Pseudomonadota</taxon>
        <taxon>Alphaproteobacteria</taxon>
        <taxon>Hyphomicrobiales</taxon>
        <taxon>Rhizobiaceae</taxon>
        <taxon>Rhizobium/Agrobacterium group</taxon>
        <taxon>Rhizobium</taxon>
    </lineage>
</organism>
<evidence type="ECO:0000256" key="1">
    <source>
        <dbReference type="SAM" id="Phobius"/>
    </source>
</evidence>
<keyword evidence="1" id="KW-1133">Transmembrane helix</keyword>
<accession>A0ABU0IAM2</accession>
<protein>
    <recommendedName>
        <fullName evidence="4">DUF1624 domain-containing protein</fullName>
    </recommendedName>
</protein>
<feature type="transmembrane region" description="Helical" evidence="1">
    <location>
        <begin position="203"/>
        <end position="223"/>
    </location>
</feature>
<keyword evidence="3" id="KW-1185">Reference proteome</keyword>
<dbReference type="Pfam" id="PF10129">
    <property type="entry name" value="OpgC_C"/>
    <property type="match status" value="1"/>
</dbReference>
<evidence type="ECO:0008006" key="4">
    <source>
        <dbReference type="Google" id="ProtNLM"/>
    </source>
</evidence>
<feature type="transmembrane region" description="Helical" evidence="1">
    <location>
        <begin position="44"/>
        <end position="62"/>
    </location>
</feature>
<feature type="transmembrane region" description="Helical" evidence="1">
    <location>
        <begin position="243"/>
        <end position="263"/>
    </location>
</feature>
<dbReference type="PIRSF" id="PIRSF028704">
    <property type="entry name" value="UPC028704"/>
    <property type="match status" value="1"/>
</dbReference>
<gene>
    <name evidence="2" type="ORF">QO005_000862</name>
</gene>
<keyword evidence="1" id="KW-0812">Transmembrane</keyword>
<dbReference type="EMBL" id="JAUSWH010000002">
    <property type="protein sequence ID" value="MDQ0454535.1"/>
    <property type="molecule type" value="Genomic_DNA"/>
</dbReference>
<feature type="transmembrane region" description="Helical" evidence="1">
    <location>
        <begin position="12"/>
        <end position="32"/>
    </location>
</feature>
<feature type="transmembrane region" description="Helical" evidence="1">
    <location>
        <begin position="363"/>
        <end position="379"/>
    </location>
</feature>
<keyword evidence="1" id="KW-0472">Membrane</keyword>
<evidence type="ECO:0000313" key="2">
    <source>
        <dbReference type="EMBL" id="MDQ0454535.1"/>
    </source>
</evidence>
<name>A0ABU0IAM2_9HYPH</name>
<feature type="transmembrane region" description="Helical" evidence="1">
    <location>
        <begin position="83"/>
        <end position="101"/>
    </location>
</feature>
<feature type="transmembrane region" description="Helical" evidence="1">
    <location>
        <begin position="309"/>
        <end position="328"/>
    </location>
</feature>